<dbReference type="GO" id="GO:0016772">
    <property type="term" value="F:transferase activity, transferring phosphorus-containing groups"/>
    <property type="evidence" value="ECO:0007669"/>
    <property type="project" value="InterPro"/>
</dbReference>
<dbReference type="Proteomes" id="UP000014680">
    <property type="component" value="Unassembled WGS sequence"/>
</dbReference>
<gene>
    <name evidence="5" type="ORF">EIN_411830</name>
</gene>
<keyword evidence="1" id="KW-0472">Membrane</keyword>
<dbReference type="InterPro" id="IPR031357">
    <property type="entry name" value="Stealth_CR3"/>
</dbReference>
<dbReference type="PANTHER" id="PTHR47452:SF2">
    <property type="entry name" value="GLYCOSYLTRANSFERASE"/>
    <property type="match status" value="1"/>
</dbReference>
<protein>
    <submittedName>
        <fullName evidence="5">Capsular polysaccharide phosphotransferase, putative</fullName>
    </submittedName>
</protein>
<dbReference type="Pfam" id="PF17101">
    <property type="entry name" value="Stealth_CR1"/>
    <property type="match status" value="1"/>
</dbReference>
<name>A0A0A1UFC8_ENTIV</name>
<dbReference type="PANTHER" id="PTHR47452">
    <property type="entry name" value="PUTATIVE-RELATED"/>
    <property type="match status" value="1"/>
</dbReference>
<dbReference type="EMBL" id="KB206128">
    <property type="protein sequence ID" value="ELP95354.1"/>
    <property type="molecule type" value="Genomic_DNA"/>
</dbReference>
<dbReference type="Pfam" id="PF17102">
    <property type="entry name" value="Stealth_CR3"/>
    <property type="match status" value="1"/>
</dbReference>
<evidence type="ECO:0000259" key="3">
    <source>
        <dbReference type="Pfam" id="PF17101"/>
    </source>
</evidence>
<feature type="domain" description="Stealth protein CR1 conserved region 1" evidence="3">
    <location>
        <begin position="149"/>
        <end position="174"/>
    </location>
</feature>
<evidence type="ECO:0000313" key="6">
    <source>
        <dbReference type="Proteomes" id="UP000014680"/>
    </source>
</evidence>
<proteinExistence type="predicted"/>
<dbReference type="VEuPathDB" id="AmoebaDB:EIN_411830"/>
<sequence>MINQLYYFNLWVFIVFISSFCLLGVPLFVNRKSSFTYYLSKETFKNKEGVEAIVNGENPFFDNQDAVPTFTEQQLKEYNKNYPDKHFEQHDDNDDVFKFKTEGKQDLIDEQKLYKETLSKCSQCNRYPLNQTEIDMQKMYDIPKMCNGRIDAVWIWVNGSDPKWRSSLNRYAKKIDINRYRDSRVLKYSMRSVSKYLPYIKNHFLVTADQVPDFIESPGNLTHFRIVKNGITLEVIPHKDLIDNTILPTFNSEAIESYLFKIPNLSECFVFLGDDFFFYRPTPPDFYFKGDKLIIHSEQIVPNVNKNLKGNQFWSCLFYSNKLINRYFEKNKNYKNVVMSHTPHMFRKSILKDVEQIFYNEFYKQRNTKMRRWDSTNWAFMFGNYVLSKGLGEYVFQDNKCLFLMMNDNHTWNVKQKITAIETEPYALGVNDDMNNKYFEKEMRYVHRWFEEKYKDKTVFEK</sequence>
<feature type="domain" description="Stealth protein CR3 conserved region 3" evidence="4">
    <location>
        <begin position="340"/>
        <end position="387"/>
    </location>
</feature>
<feature type="domain" description="Stealth protein CR2 conserved region 2" evidence="2">
    <location>
        <begin position="179"/>
        <end position="292"/>
    </location>
</feature>
<dbReference type="GeneID" id="14894339"/>
<dbReference type="RefSeq" id="XP_004262125.1">
    <property type="nucleotide sequence ID" value="XM_004262077.1"/>
</dbReference>
<keyword evidence="6" id="KW-1185">Reference proteome</keyword>
<keyword evidence="1" id="KW-0812">Transmembrane</keyword>
<dbReference type="InterPro" id="IPR031358">
    <property type="entry name" value="Stealth_CR1"/>
</dbReference>
<evidence type="ECO:0000256" key="1">
    <source>
        <dbReference type="SAM" id="Phobius"/>
    </source>
</evidence>
<dbReference type="InterPro" id="IPR021520">
    <property type="entry name" value="Stealth_CR2"/>
</dbReference>
<reference evidence="5 6" key="1">
    <citation type="submission" date="2012-10" db="EMBL/GenBank/DDBJ databases">
        <authorList>
            <person name="Zafar N."/>
            <person name="Inman J."/>
            <person name="Hall N."/>
            <person name="Lorenzi H."/>
            <person name="Caler E."/>
        </authorList>
    </citation>
    <scope>NUCLEOTIDE SEQUENCE [LARGE SCALE GENOMIC DNA]</scope>
    <source>
        <strain evidence="5 6">IP1</strain>
    </source>
</reference>
<dbReference type="OrthoDB" id="263283at2759"/>
<dbReference type="KEGG" id="eiv:EIN_411830"/>
<keyword evidence="5" id="KW-0808">Transferase</keyword>
<evidence type="ECO:0000313" key="5">
    <source>
        <dbReference type="EMBL" id="ELP95354.1"/>
    </source>
</evidence>
<dbReference type="InterPro" id="IPR053362">
    <property type="entry name" value="RPS_phosphotransferase_WefF"/>
</dbReference>
<evidence type="ECO:0000259" key="4">
    <source>
        <dbReference type="Pfam" id="PF17102"/>
    </source>
</evidence>
<accession>A0A0A1UFC8</accession>
<evidence type="ECO:0000259" key="2">
    <source>
        <dbReference type="Pfam" id="PF11380"/>
    </source>
</evidence>
<organism evidence="5 6">
    <name type="scientific">Entamoeba invadens IP1</name>
    <dbReference type="NCBI Taxonomy" id="370355"/>
    <lineage>
        <taxon>Eukaryota</taxon>
        <taxon>Amoebozoa</taxon>
        <taxon>Evosea</taxon>
        <taxon>Archamoebae</taxon>
        <taxon>Mastigamoebida</taxon>
        <taxon>Entamoebidae</taxon>
        <taxon>Entamoeba</taxon>
    </lineage>
</organism>
<dbReference type="Pfam" id="PF11380">
    <property type="entry name" value="Stealth_CR2"/>
    <property type="match status" value="1"/>
</dbReference>
<dbReference type="AlphaFoldDB" id="A0A0A1UFC8"/>
<keyword evidence="1" id="KW-1133">Transmembrane helix</keyword>
<feature type="transmembrane region" description="Helical" evidence="1">
    <location>
        <begin position="6"/>
        <end position="29"/>
    </location>
</feature>